<protein>
    <submittedName>
        <fullName evidence="1">Uncharacterized protein</fullName>
    </submittedName>
</protein>
<evidence type="ECO:0000313" key="2">
    <source>
        <dbReference type="Proteomes" id="UP000069205"/>
    </source>
</evidence>
<dbReference type="Proteomes" id="UP000069205">
    <property type="component" value="Chromosome"/>
</dbReference>
<keyword evidence="2" id="KW-1185">Reference proteome</keyword>
<dbReference type="PATRIC" id="fig|42253.5.peg.1708"/>
<dbReference type="STRING" id="42253.NITMOv2_1737"/>
<dbReference type="KEGG" id="nmv:NITMOv2_1737"/>
<gene>
    <name evidence="1" type="ORF">NITMOv2_1737</name>
</gene>
<dbReference type="EMBL" id="CP011801">
    <property type="protein sequence ID" value="ALA58157.1"/>
    <property type="molecule type" value="Genomic_DNA"/>
</dbReference>
<sequence>MPKTKASKRGKQASIGISREVWEWAKGNPRYESLMEELEDLEDLRREKAKKEKGIPFTEVLKEYELTYHVQLAR</sequence>
<evidence type="ECO:0000313" key="1">
    <source>
        <dbReference type="EMBL" id="ALA58157.1"/>
    </source>
</evidence>
<proteinExistence type="predicted"/>
<reference evidence="1 2" key="1">
    <citation type="journal article" date="2015" name="Proc. Natl. Acad. Sci. U.S.A.">
        <title>Expanded metabolic versatility of ubiquitous nitrite-oxidizing bacteria from the genus Nitrospira.</title>
        <authorList>
            <person name="Koch H."/>
            <person name="Lucker S."/>
            <person name="Albertsen M."/>
            <person name="Kitzinger K."/>
            <person name="Herbold C."/>
            <person name="Spieck E."/>
            <person name="Nielsen P.H."/>
            <person name="Wagner M."/>
            <person name="Daims H."/>
        </authorList>
    </citation>
    <scope>NUCLEOTIDE SEQUENCE [LARGE SCALE GENOMIC DNA]</scope>
    <source>
        <strain evidence="1 2">NSP M-1</strain>
    </source>
</reference>
<accession>A0A0K2GC16</accession>
<dbReference type="AlphaFoldDB" id="A0A0K2GC16"/>
<name>A0A0K2GC16_NITMO</name>
<dbReference type="RefSeq" id="WP_145976223.1">
    <property type="nucleotide sequence ID" value="NZ_CP011801.1"/>
</dbReference>
<organism evidence="1 2">
    <name type="scientific">Nitrospira moscoviensis</name>
    <dbReference type="NCBI Taxonomy" id="42253"/>
    <lineage>
        <taxon>Bacteria</taxon>
        <taxon>Pseudomonadati</taxon>
        <taxon>Nitrospirota</taxon>
        <taxon>Nitrospiria</taxon>
        <taxon>Nitrospirales</taxon>
        <taxon>Nitrospiraceae</taxon>
        <taxon>Nitrospira</taxon>
    </lineage>
</organism>